<proteinExistence type="predicted"/>
<organism evidence="4 5">
    <name type="scientific">Tardiphaga robiniae</name>
    <dbReference type="NCBI Taxonomy" id="943830"/>
    <lineage>
        <taxon>Bacteria</taxon>
        <taxon>Pseudomonadati</taxon>
        <taxon>Pseudomonadota</taxon>
        <taxon>Alphaproteobacteria</taxon>
        <taxon>Hyphomicrobiales</taxon>
        <taxon>Nitrobacteraceae</taxon>
        <taxon>Tardiphaga</taxon>
    </lineage>
</organism>
<sequence length="848" mass="83375">MSVTGASVITLTGAAFLTGGTGGAGGAGGQLPADANLPAIGLGGRGGDGGAGIAFTTGGATLLNGGTIQGGTGGVAGQNQVNSQGYLGSAGLGGAGVTGADLTIVNSGVIASGRGGNNGGLGNAIVFTGGSNALTMSGAATLTGNLVIASGLMTLAQTGASWTYNNAITGGGAVAISTAAGTTVALQGINTYSGGTTVTVGSTLAINNSQSIGTGALTLQAGGTLNMTAPGLSIDNAIRVAGMASIATQQDARITGAIADGLSPGGIIKTGPGMLILSGTSSYSNLTQVQSGILQVDGSIAASSQVSVLSGGVLQGTGTVGKLQVEDGGTFKPGLLYLPGFPATLPSMTVAGTIGFQPGSTYLVQVNPNGVTSVNVSGTAFLGGTVKIAAASGWQHWTIIEPILHAAALNGTFTGVSASAAFTSSLSYSATDVTLTITGGFASDVILSRNHAALVAAHDSYLYQGGARPARFDAVLTLSGSNLTAALTQISGETPTATHQAGLNAATQFVGAMSDPTIAGRGGNASSAMPYAEGDATGSDAASGKSSARDAFAMITKAVPIVPAFRPFWNVWAAGFGGTQTTDGNASAGSNTSTSRIGGVAVGADYHLSPQTVAGFALSGGATSFSVEGGGSGRSDLFQLGGFVRHTTGSAYVTAAAAYGWQDVTTDRMVAVAGIDQLRANFTTNSFSARLEAGHRTVMPWLGGIGLTPYAAAQVTYLDLPAYAETTLSGPTTFALAYSAKGITAPRSELGLRSDKSFAISDAILTLRGRAAWAHDTNTDRSATATFQALPGASFVVGGASPAANAALTTAEAELRFVSGISVGATFEGEFSDVTRSYGGKGVVRYQW</sequence>
<dbReference type="InterPro" id="IPR013425">
    <property type="entry name" value="Autotrns_rpt"/>
</dbReference>
<evidence type="ECO:0000313" key="5">
    <source>
        <dbReference type="Proteomes" id="UP000515291"/>
    </source>
</evidence>
<dbReference type="InterPro" id="IPR036709">
    <property type="entry name" value="Autotransporte_beta_dom_sf"/>
</dbReference>
<dbReference type="SUPFAM" id="SSF103515">
    <property type="entry name" value="Autotransporter"/>
    <property type="match status" value="1"/>
</dbReference>
<evidence type="ECO:0000256" key="2">
    <source>
        <dbReference type="SAM" id="MobiDB-lite"/>
    </source>
</evidence>
<dbReference type="Proteomes" id="UP000515291">
    <property type="component" value="Chromosome"/>
</dbReference>
<dbReference type="Pfam" id="PF03797">
    <property type="entry name" value="Autotransporter"/>
    <property type="match status" value="1"/>
</dbReference>
<dbReference type="SMART" id="SM00869">
    <property type="entry name" value="Autotransporter"/>
    <property type="match status" value="1"/>
</dbReference>
<evidence type="ECO:0000259" key="3">
    <source>
        <dbReference type="PROSITE" id="PS51208"/>
    </source>
</evidence>
<feature type="domain" description="Autotransporter" evidence="3">
    <location>
        <begin position="564"/>
        <end position="848"/>
    </location>
</feature>
<dbReference type="KEGG" id="trb:HB776_03310"/>
<protein>
    <submittedName>
        <fullName evidence="4">Autotransporter domain-containing protein</fullName>
    </submittedName>
</protein>
<gene>
    <name evidence="4" type="ORF">HB776_03310</name>
</gene>
<dbReference type="SUPFAM" id="SSF51126">
    <property type="entry name" value="Pectin lyase-like"/>
    <property type="match status" value="1"/>
</dbReference>
<dbReference type="Pfam" id="PF12951">
    <property type="entry name" value="PATR"/>
    <property type="match status" value="2"/>
</dbReference>
<dbReference type="AlphaFoldDB" id="A0A7G6TUE5"/>
<accession>A0A7G6TUE5</accession>
<evidence type="ECO:0000313" key="4">
    <source>
        <dbReference type="EMBL" id="QND70377.1"/>
    </source>
</evidence>
<feature type="region of interest" description="Disordered" evidence="2">
    <location>
        <begin position="524"/>
        <end position="543"/>
    </location>
</feature>
<reference evidence="5" key="1">
    <citation type="journal article" date="2020" name="Mol. Plant Microbe">
        <title>Rhizobial microsymbionts of the narrowly endemic Oxytropis species growing in Kamchatka are characterized by significant genetic diversity and possess a set of genes that are associated with T3SS and T6SS secretion systems and can affect the development of symbiosis.</title>
        <authorList>
            <person name="Safronova V."/>
            <person name="Guro P."/>
            <person name="Sazanova A."/>
            <person name="Kuznetsova I."/>
            <person name="Belimov A."/>
            <person name="Yakubov V."/>
            <person name="Chirak E."/>
            <person name="Afonin A."/>
            <person name="Gogolev Y."/>
            <person name="Andronov E."/>
            <person name="Tikhonovich I."/>
        </authorList>
    </citation>
    <scope>NUCLEOTIDE SEQUENCE [LARGE SCALE GENOMIC DNA]</scope>
    <source>
        <strain evidence="5">581</strain>
    </source>
</reference>
<dbReference type="EMBL" id="CP050292">
    <property type="protein sequence ID" value="QND70377.1"/>
    <property type="molecule type" value="Genomic_DNA"/>
</dbReference>
<dbReference type="PROSITE" id="PS51208">
    <property type="entry name" value="AUTOTRANSPORTER"/>
    <property type="match status" value="1"/>
</dbReference>
<name>A0A7G6TUE5_9BRAD</name>
<keyword evidence="1" id="KW-0732">Signal</keyword>
<dbReference type="NCBIfam" id="TIGR02601">
    <property type="entry name" value="autotrns_rpt"/>
    <property type="match status" value="1"/>
</dbReference>
<dbReference type="InterPro" id="IPR005546">
    <property type="entry name" value="Autotransporte_beta"/>
</dbReference>
<evidence type="ECO:0000256" key="1">
    <source>
        <dbReference type="ARBA" id="ARBA00022729"/>
    </source>
</evidence>
<dbReference type="Gene3D" id="2.40.128.130">
    <property type="entry name" value="Autotransporter beta-domain"/>
    <property type="match status" value="1"/>
</dbReference>
<dbReference type="InterPro" id="IPR011050">
    <property type="entry name" value="Pectin_lyase_fold/virulence"/>
</dbReference>